<dbReference type="SUPFAM" id="SSF55486">
    <property type="entry name" value="Metalloproteases ('zincins'), catalytic domain"/>
    <property type="match status" value="1"/>
</dbReference>
<keyword evidence="4 6" id="KW-0862">Zinc</keyword>
<feature type="domain" description="Peptidase M3A/M3B catalytic" evidence="7">
    <location>
        <begin position="215"/>
        <end position="592"/>
    </location>
</feature>
<dbReference type="Gene3D" id="1.20.140.70">
    <property type="entry name" value="Oligopeptidase f, N-terminal domain"/>
    <property type="match status" value="1"/>
</dbReference>
<keyword evidence="5 6" id="KW-0482">Metalloprotease</keyword>
<dbReference type="InterPro" id="IPR001567">
    <property type="entry name" value="Pept_M3A_M3B_dom"/>
</dbReference>
<reference evidence="9 10" key="1">
    <citation type="journal article" date="2017" name="Front. Microbiol.">
        <title>Labilibaculum manganireducens gen. nov., sp. nov. and Labilibaculum filiforme sp. nov., Novel Bacteroidetes Isolated from Subsurface Sediments of the Baltic Sea.</title>
        <authorList>
            <person name="Vandieken V."/>
            <person name="Marshall I.P."/>
            <person name="Niemann H."/>
            <person name="Engelen B."/>
            <person name="Cypionka H."/>
        </authorList>
    </citation>
    <scope>NUCLEOTIDE SEQUENCE [LARGE SCALE GENOMIC DNA]</scope>
    <source>
        <strain evidence="9 10">59.16B</strain>
    </source>
</reference>
<dbReference type="CDD" id="cd09608">
    <property type="entry name" value="M3B_PepF"/>
    <property type="match status" value="1"/>
</dbReference>
<dbReference type="AlphaFoldDB" id="A0A2N3I112"/>
<dbReference type="GO" id="GO:0004222">
    <property type="term" value="F:metalloendopeptidase activity"/>
    <property type="evidence" value="ECO:0007669"/>
    <property type="project" value="UniProtKB-UniRule"/>
</dbReference>
<evidence type="ECO:0000313" key="9">
    <source>
        <dbReference type="EMBL" id="PKQ63994.1"/>
    </source>
</evidence>
<dbReference type="InterPro" id="IPR042088">
    <property type="entry name" value="OligoPept_F_C"/>
</dbReference>
<sequence>MQVSAQVSYKSREEIPEKYKWNFTDIYENWEDWEADFKAIEADMQKIVSYKGTLGKSASNLLKLMHTQESLMKKAYKVYQFVSFQSTVDTRNMELQAKLQQVGLLFAGFGPVTAWISPEMIAIPETTMKEWIATNKDLKVYEFELLDMYRLQKHVLNEELGKLVSYFSQVSGNPGSVFEALSTTDIEFQEVELSDGSKVTVTPGVYAQITSSNARTQEDRKKVNEALYDVYFRNKNTYAAIYNGIVQSEWANARARNYESCLDASLEGNNIPKDVYVNLIKTVKENTAPVQKYYQLRKKVLGLEKYYGFDGSISLVDFDKKYPYDDAVKIVTESVLPLGKEYQGKLKTATASGWLDVYENPGKRSGAFSAGVYGVHPYMLLNYDETLEYVFTLAHELGHTMHTTLANETQPFTTSNYTIFVAEVASTFNERLLLDYMMNTTKDPNERIALLTQSIEGIIGTFFAQTMFADYEYQVHTMVEKGMPINAEILTDTWGTIANQYYGDVTEKTQYSNYPWTRIPHFYNSPYYVYQYATCFASSAKLYKDVTEGSETEKQEALKRYITLLQSGGNDFPMEQLKKAGVDLSKPEAMLAVINQLDKLVDELAIEIEKLKK</sequence>
<accession>A0A2N3I112</accession>
<comment type="caution">
    <text evidence="9">The sequence shown here is derived from an EMBL/GenBank/DDBJ whole genome shotgun (WGS) entry which is preliminary data.</text>
</comment>
<evidence type="ECO:0000256" key="1">
    <source>
        <dbReference type="ARBA" id="ARBA00022670"/>
    </source>
</evidence>
<dbReference type="Gene3D" id="1.10.1370.20">
    <property type="entry name" value="Oligoendopeptidase f, C-terminal domain"/>
    <property type="match status" value="1"/>
</dbReference>
<evidence type="ECO:0000256" key="6">
    <source>
        <dbReference type="RuleBase" id="RU368091"/>
    </source>
</evidence>
<dbReference type="GO" id="GO:0046872">
    <property type="term" value="F:metal ion binding"/>
    <property type="evidence" value="ECO:0007669"/>
    <property type="project" value="UniProtKB-UniRule"/>
</dbReference>
<protein>
    <recommendedName>
        <fullName evidence="6">Oligopeptidase F</fullName>
        <ecNumber evidence="6">3.4.24.-</ecNumber>
    </recommendedName>
</protein>
<evidence type="ECO:0000259" key="7">
    <source>
        <dbReference type="Pfam" id="PF01432"/>
    </source>
</evidence>
<evidence type="ECO:0000256" key="3">
    <source>
        <dbReference type="ARBA" id="ARBA00022801"/>
    </source>
</evidence>
<evidence type="ECO:0000313" key="10">
    <source>
        <dbReference type="Proteomes" id="UP000233535"/>
    </source>
</evidence>
<gene>
    <name evidence="9" type="ORF">BZG02_07305</name>
</gene>
<dbReference type="EC" id="3.4.24.-" evidence="6"/>
<dbReference type="EMBL" id="MVDD01000004">
    <property type="protein sequence ID" value="PKQ63994.1"/>
    <property type="molecule type" value="Genomic_DNA"/>
</dbReference>
<evidence type="ECO:0000256" key="2">
    <source>
        <dbReference type="ARBA" id="ARBA00022723"/>
    </source>
</evidence>
<comment type="function">
    <text evidence="6">Has oligopeptidase activity and degrades a variety of small bioactive peptides.</text>
</comment>
<dbReference type="GO" id="GO:0006508">
    <property type="term" value="P:proteolysis"/>
    <property type="evidence" value="ECO:0007669"/>
    <property type="project" value="UniProtKB-KW"/>
</dbReference>
<dbReference type="PANTHER" id="PTHR11804:SF84">
    <property type="entry name" value="SACCHAROLYSIN"/>
    <property type="match status" value="1"/>
</dbReference>
<keyword evidence="1 6" id="KW-0645">Protease</keyword>
<name>A0A2N3I112_9BACT</name>
<dbReference type="NCBIfam" id="TIGR00181">
    <property type="entry name" value="pepF"/>
    <property type="match status" value="1"/>
</dbReference>
<dbReference type="InterPro" id="IPR004438">
    <property type="entry name" value="Peptidase_M3B"/>
</dbReference>
<dbReference type="Pfam" id="PF08439">
    <property type="entry name" value="Peptidase_M3_N"/>
    <property type="match status" value="1"/>
</dbReference>
<dbReference type="Pfam" id="PF01432">
    <property type="entry name" value="Peptidase_M3"/>
    <property type="match status" value="1"/>
</dbReference>
<dbReference type="InterPro" id="IPR045090">
    <property type="entry name" value="Pept_M3A_M3B"/>
</dbReference>
<organism evidence="9 10">
    <name type="scientific">Labilibaculum filiforme</name>
    <dbReference type="NCBI Taxonomy" id="1940526"/>
    <lineage>
        <taxon>Bacteria</taxon>
        <taxon>Pseudomonadati</taxon>
        <taxon>Bacteroidota</taxon>
        <taxon>Bacteroidia</taxon>
        <taxon>Marinilabiliales</taxon>
        <taxon>Marinifilaceae</taxon>
        <taxon>Labilibaculum</taxon>
    </lineage>
</organism>
<keyword evidence="10" id="KW-1185">Reference proteome</keyword>
<dbReference type="GO" id="GO:0006518">
    <property type="term" value="P:peptide metabolic process"/>
    <property type="evidence" value="ECO:0007669"/>
    <property type="project" value="TreeGrafter"/>
</dbReference>
<dbReference type="Gene3D" id="1.10.287.830">
    <property type="entry name" value="putative peptidase helix hairpin domain like"/>
    <property type="match status" value="1"/>
</dbReference>
<comment type="cofactor">
    <cofactor evidence="6">
        <name>Zn(2+)</name>
        <dbReference type="ChEBI" id="CHEBI:29105"/>
    </cofactor>
    <text evidence="6">Binds 1 zinc ion.</text>
</comment>
<proteinExistence type="inferred from homology"/>
<dbReference type="InterPro" id="IPR013647">
    <property type="entry name" value="OligopepF_N_dom"/>
</dbReference>
<keyword evidence="2 6" id="KW-0479">Metal-binding</keyword>
<comment type="similarity">
    <text evidence="6">Belongs to the peptidase M3B family.</text>
</comment>
<feature type="domain" description="Oligopeptidase F N-terminal" evidence="8">
    <location>
        <begin position="119"/>
        <end position="188"/>
    </location>
</feature>
<evidence type="ECO:0000256" key="5">
    <source>
        <dbReference type="ARBA" id="ARBA00023049"/>
    </source>
</evidence>
<dbReference type="PANTHER" id="PTHR11804">
    <property type="entry name" value="PROTEASE M3 THIMET OLIGOPEPTIDASE-RELATED"/>
    <property type="match status" value="1"/>
</dbReference>
<evidence type="ECO:0000256" key="4">
    <source>
        <dbReference type="ARBA" id="ARBA00022833"/>
    </source>
</evidence>
<dbReference type="Proteomes" id="UP000233535">
    <property type="component" value="Unassembled WGS sequence"/>
</dbReference>
<keyword evidence="3 6" id="KW-0378">Hydrolase</keyword>
<evidence type="ECO:0000259" key="8">
    <source>
        <dbReference type="Pfam" id="PF08439"/>
    </source>
</evidence>